<dbReference type="OrthoDB" id="10068084at2759"/>
<dbReference type="EMBL" id="JAIZAY010000004">
    <property type="protein sequence ID" value="KAJ8043004.1"/>
    <property type="molecule type" value="Genomic_DNA"/>
</dbReference>
<keyword evidence="3" id="KW-1185">Reference proteome</keyword>
<feature type="region of interest" description="Disordered" evidence="1">
    <location>
        <begin position="175"/>
        <end position="205"/>
    </location>
</feature>
<name>A0A9Q1HE77_HOLLE</name>
<reference evidence="2" key="1">
    <citation type="submission" date="2021-10" db="EMBL/GenBank/DDBJ databases">
        <title>Tropical sea cucumber genome reveals ecological adaptation and Cuvierian tubules defense mechanism.</title>
        <authorList>
            <person name="Chen T."/>
        </authorList>
    </citation>
    <scope>NUCLEOTIDE SEQUENCE</scope>
    <source>
        <strain evidence="2">Nanhai2018</strain>
        <tissue evidence="2">Muscle</tissue>
    </source>
</reference>
<evidence type="ECO:0000256" key="1">
    <source>
        <dbReference type="SAM" id="MobiDB-lite"/>
    </source>
</evidence>
<comment type="caution">
    <text evidence="2">The sequence shown here is derived from an EMBL/GenBank/DDBJ whole genome shotgun (WGS) entry which is preliminary data.</text>
</comment>
<evidence type="ECO:0000313" key="2">
    <source>
        <dbReference type="EMBL" id="KAJ8043004.1"/>
    </source>
</evidence>
<gene>
    <name evidence="2" type="ORF">HOLleu_09913</name>
</gene>
<organism evidence="2 3">
    <name type="scientific">Holothuria leucospilota</name>
    <name type="common">Black long sea cucumber</name>
    <name type="synonym">Mertensiothuria leucospilota</name>
    <dbReference type="NCBI Taxonomy" id="206669"/>
    <lineage>
        <taxon>Eukaryota</taxon>
        <taxon>Metazoa</taxon>
        <taxon>Echinodermata</taxon>
        <taxon>Eleutherozoa</taxon>
        <taxon>Echinozoa</taxon>
        <taxon>Holothuroidea</taxon>
        <taxon>Aspidochirotacea</taxon>
        <taxon>Aspidochirotida</taxon>
        <taxon>Holothuriidae</taxon>
        <taxon>Holothuria</taxon>
    </lineage>
</organism>
<evidence type="ECO:0000313" key="3">
    <source>
        <dbReference type="Proteomes" id="UP001152320"/>
    </source>
</evidence>
<protein>
    <submittedName>
        <fullName evidence="2">Uncharacterized protein</fullName>
    </submittedName>
</protein>
<dbReference type="Proteomes" id="UP001152320">
    <property type="component" value="Chromosome 4"/>
</dbReference>
<proteinExistence type="predicted"/>
<feature type="compositionally biased region" description="Basic and acidic residues" evidence="1">
    <location>
        <begin position="182"/>
        <end position="197"/>
    </location>
</feature>
<sequence>MKRKDTRYAFDSFRKDYKISGTIGELGQKDSLTFFSLILQISAGKKKNYPEVYIIHAVIRAMSPDLKMKSYLEGRDDITLVILRKLPRWALSREGWQKEGFASQEDGSMLAYNQSLVQSMFLKAIGTGLRDASIAQELKPFLTEQDVPDEGFLEQINLAARGEFEGQQKIASKKKVATTARLKADNREGESRAKEENPFSMQSKN</sequence>
<dbReference type="AlphaFoldDB" id="A0A9Q1HE77"/>
<accession>A0A9Q1HE77</accession>